<comment type="caution">
    <text evidence="2">The sequence shown here is derived from an EMBL/GenBank/DDBJ whole genome shotgun (WGS) entry which is preliminary data.</text>
</comment>
<dbReference type="GO" id="GO:0004519">
    <property type="term" value="F:endonuclease activity"/>
    <property type="evidence" value="ECO:0007669"/>
    <property type="project" value="UniProtKB-KW"/>
</dbReference>
<sequence>MTYNLPNSNNLDIHSLTNIFKYVTNSYKYYWFYALLDELKKGNKVIDFRTIVIRMIAKCWYPIIEFKLNLGSQDKLDRLVRYIHKNYGFKKDIKPDDLMGKIENINDKNLDKQIKYFYKYVPFRLLTPFFRNNIRGVKDHLKNNMIADLSYEKENAIYKINEEDNRIIINDRWFDYLLKNISIVEGWVKYNLINYLQDRNPNVPAIPYKLEPVYQRKMNKQKKFWKEITKIIQLKDIYTKEIIRLEDISIDHFIPWSFVLHDKNWNLIPTFKSINSSKSDSLPELNSYFNDFADVQFRAFDLNRRKRIDKKLLEDYYMLDSQMDKYVKEDNFKEILEDNIYPLYRIARNTGFSIWDRNLA</sequence>
<dbReference type="AlphaFoldDB" id="A0A5D0MC07"/>
<keyword evidence="2" id="KW-0378">Hydrolase</keyword>
<evidence type="ECO:0000313" key="3">
    <source>
        <dbReference type="Proteomes" id="UP000324143"/>
    </source>
</evidence>
<gene>
    <name evidence="2" type="ORF">FXF47_04920</name>
</gene>
<dbReference type="EMBL" id="VSIX01000042">
    <property type="protein sequence ID" value="TYB31277.1"/>
    <property type="molecule type" value="Genomic_DNA"/>
</dbReference>
<accession>A0A5D0MC07</accession>
<reference evidence="2" key="1">
    <citation type="submission" date="2019-08" db="EMBL/GenBank/DDBJ databases">
        <title>Genomic characterization of a novel candidate phylum (ARYD3) from a high temperature, high salinity tertiary oil reservoir in north central Oklahoma, USA.</title>
        <authorList>
            <person name="Youssef N.H."/>
            <person name="Yadav A."/>
            <person name="Elshahed M.S."/>
        </authorList>
    </citation>
    <scope>NUCLEOTIDE SEQUENCE [LARGE SCALE GENOMIC DNA]</scope>
    <source>
        <strain evidence="2">ARYD3</strain>
    </source>
</reference>
<protein>
    <submittedName>
        <fullName evidence="2">HNH endonuclease</fullName>
    </submittedName>
</protein>
<dbReference type="Pfam" id="PF13395">
    <property type="entry name" value="HNH_4"/>
    <property type="match status" value="1"/>
</dbReference>
<evidence type="ECO:0000259" key="1">
    <source>
        <dbReference type="Pfam" id="PF13395"/>
    </source>
</evidence>
<keyword evidence="2" id="KW-0540">Nuclease</keyword>
<evidence type="ECO:0000313" key="2">
    <source>
        <dbReference type="EMBL" id="TYB31277.1"/>
    </source>
</evidence>
<keyword evidence="3" id="KW-1185">Reference proteome</keyword>
<name>A0A5D0MC07_9BACT</name>
<organism evidence="2 3">
    <name type="scientific">Candidatus Mcinerneyibacterium aminivorans</name>
    <dbReference type="NCBI Taxonomy" id="2703815"/>
    <lineage>
        <taxon>Bacteria</taxon>
        <taxon>Candidatus Macinerneyibacteriota</taxon>
        <taxon>Candidatus Mcinerneyibacteria</taxon>
        <taxon>Candidatus Mcinerneyibacteriales</taxon>
        <taxon>Candidatus Mcinerneyibacteriaceae</taxon>
        <taxon>Candidatus Mcinerneyibacterium</taxon>
    </lineage>
</organism>
<dbReference type="InterPro" id="IPR003615">
    <property type="entry name" value="HNH_nuc"/>
</dbReference>
<proteinExistence type="predicted"/>
<dbReference type="Gene3D" id="1.10.30.50">
    <property type="match status" value="1"/>
</dbReference>
<dbReference type="Proteomes" id="UP000324143">
    <property type="component" value="Unassembled WGS sequence"/>
</dbReference>
<keyword evidence="2" id="KW-0255">Endonuclease</keyword>
<feature type="domain" description="HNH nuclease" evidence="1">
    <location>
        <begin position="236"/>
        <end position="283"/>
    </location>
</feature>